<protein>
    <submittedName>
        <fullName evidence="1">Uncharacterized protein</fullName>
    </submittedName>
</protein>
<gene>
    <name evidence="1" type="ORF">ECE50_029435</name>
</gene>
<proteinExistence type="predicted"/>
<keyword evidence="2" id="KW-1185">Reference proteome</keyword>
<sequence>MKSVYIIFGICLVAVILLLTKFLRQHSTVHGVKISVEETTATFKMHVRYNKNQTAIVENYIDSCFRPQTIFGGQHSIDKDIVTADSARFHINASAGYFSLAAARNNNSAAALENLVNICMKMKTVIKPE</sequence>
<evidence type="ECO:0000313" key="1">
    <source>
        <dbReference type="EMBL" id="NSL90984.1"/>
    </source>
</evidence>
<accession>A0A3S1B2K4</accession>
<reference evidence="1" key="1">
    <citation type="submission" date="2020-05" db="EMBL/GenBank/DDBJ databases">
        <title>Chitinophaga laudate sp. nov., isolated from a tropical peat swamp.</title>
        <authorList>
            <person name="Goh C.B.S."/>
            <person name="Lee M.S."/>
            <person name="Parimannan S."/>
            <person name="Pasbakhsh P."/>
            <person name="Yule C.M."/>
            <person name="Rajandas H."/>
            <person name="Loke S."/>
            <person name="Croft L."/>
            <person name="Tan J.B.L."/>
        </authorList>
    </citation>
    <scope>NUCLEOTIDE SEQUENCE</scope>
    <source>
        <strain evidence="1">Mgbs1</strain>
    </source>
</reference>
<comment type="caution">
    <text evidence="1">The sequence shown here is derived from an EMBL/GenBank/DDBJ whole genome shotgun (WGS) entry which is preliminary data.</text>
</comment>
<dbReference type="RefSeq" id="WP_127034025.1">
    <property type="nucleotide sequence ID" value="NZ_JAABOK010000026.1"/>
</dbReference>
<organism evidence="1 2">
    <name type="scientific">Chitinophaga solisilvae</name>
    <dbReference type="NCBI Taxonomy" id="1233460"/>
    <lineage>
        <taxon>Bacteria</taxon>
        <taxon>Pseudomonadati</taxon>
        <taxon>Bacteroidota</taxon>
        <taxon>Chitinophagia</taxon>
        <taxon>Chitinophagales</taxon>
        <taxon>Chitinophagaceae</taxon>
        <taxon>Chitinophaga</taxon>
    </lineage>
</organism>
<dbReference type="AlphaFoldDB" id="A0A3S1B2K4"/>
<dbReference type="Proteomes" id="UP000281028">
    <property type="component" value="Unassembled WGS sequence"/>
</dbReference>
<dbReference type="EMBL" id="RIAR02000001">
    <property type="protein sequence ID" value="NSL90984.1"/>
    <property type="molecule type" value="Genomic_DNA"/>
</dbReference>
<name>A0A3S1B2K4_9BACT</name>
<dbReference type="OrthoDB" id="680054at2"/>
<evidence type="ECO:0000313" key="2">
    <source>
        <dbReference type="Proteomes" id="UP000281028"/>
    </source>
</evidence>